<proteinExistence type="predicted"/>
<keyword evidence="3" id="KW-1185">Reference proteome</keyword>
<dbReference type="PANTHER" id="PTHR43155:SF2">
    <property type="entry name" value="CYCLIC DI-GMP PHOSPHODIESTERASE PA4108"/>
    <property type="match status" value="1"/>
</dbReference>
<dbReference type="OrthoDB" id="9759601at2"/>
<dbReference type="PANTHER" id="PTHR43155">
    <property type="entry name" value="CYCLIC DI-GMP PHOSPHODIESTERASE PA4108-RELATED"/>
    <property type="match status" value="1"/>
</dbReference>
<dbReference type="NCBIfam" id="TIGR00277">
    <property type="entry name" value="HDIG"/>
    <property type="match status" value="1"/>
</dbReference>
<dbReference type="SMART" id="SM00471">
    <property type="entry name" value="HDc"/>
    <property type="match status" value="1"/>
</dbReference>
<dbReference type="SUPFAM" id="SSF51182">
    <property type="entry name" value="RmlC-like cupins"/>
    <property type="match status" value="1"/>
</dbReference>
<dbReference type="InterPro" id="IPR003607">
    <property type="entry name" value="HD/PDEase_dom"/>
</dbReference>
<dbReference type="AlphaFoldDB" id="A0A544TVS5"/>
<dbReference type="EMBL" id="VDGI01000001">
    <property type="protein sequence ID" value="TQR21547.1"/>
    <property type="molecule type" value="Genomic_DNA"/>
</dbReference>
<dbReference type="Gene3D" id="1.10.3210.10">
    <property type="entry name" value="Hypothetical protein af1432"/>
    <property type="match status" value="1"/>
</dbReference>
<dbReference type="PROSITE" id="PS51832">
    <property type="entry name" value="HD_GYP"/>
    <property type="match status" value="1"/>
</dbReference>
<gene>
    <name evidence="2" type="ORF">FG384_00910</name>
</gene>
<feature type="domain" description="HD-GYP" evidence="1">
    <location>
        <begin position="119"/>
        <end position="316"/>
    </location>
</feature>
<dbReference type="InterPro" id="IPR006675">
    <property type="entry name" value="HDIG_dom"/>
</dbReference>
<accession>A0A544TVS5</accession>
<dbReference type="InterPro" id="IPR037522">
    <property type="entry name" value="HD_GYP_dom"/>
</dbReference>
<dbReference type="CDD" id="cd00077">
    <property type="entry name" value="HDc"/>
    <property type="match status" value="1"/>
</dbReference>
<evidence type="ECO:0000313" key="2">
    <source>
        <dbReference type="EMBL" id="TQR21547.1"/>
    </source>
</evidence>
<dbReference type="Pfam" id="PF13487">
    <property type="entry name" value="HD_5"/>
    <property type="match status" value="1"/>
</dbReference>
<name>A0A544TVS5_9BACI</name>
<dbReference type="SUPFAM" id="SSF109604">
    <property type="entry name" value="HD-domain/PDEase-like"/>
    <property type="match status" value="1"/>
</dbReference>
<evidence type="ECO:0000313" key="3">
    <source>
        <dbReference type="Proteomes" id="UP000316626"/>
    </source>
</evidence>
<reference evidence="2 3" key="1">
    <citation type="submission" date="2019-06" db="EMBL/GenBank/DDBJ databases">
        <title>Psychrobacillus vulpis sp. nov., a new species isolated from feces of a red fox that inhabits in The Tablas de Daimiel Natural Park, Albacete, Spain.</title>
        <authorList>
            <person name="Rodriguez M."/>
            <person name="Reina J.C."/>
            <person name="Bejar V."/>
            <person name="Llamas I."/>
        </authorList>
    </citation>
    <scope>NUCLEOTIDE SEQUENCE [LARGE SCALE GENOMIC DNA]</scope>
    <source>
        <strain evidence="2 3">Z8</strain>
    </source>
</reference>
<comment type="caution">
    <text evidence="2">The sequence shown here is derived from an EMBL/GenBank/DDBJ whole genome shotgun (WGS) entry which is preliminary data.</text>
</comment>
<organism evidence="2 3">
    <name type="scientific">Psychrobacillus vulpis</name>
    <dbReference type="NCBI Taxonomy" id="2325572"/>
    <lineage>
        <taxon>Bacteria</taxon>
        <taxon>Bacillati</taxon>
        <taxon>Bacillota</taxon>
        <taxon>Bacilli</taxon>
        <taxon>Bacillales</taxon>
        <taxon>Bacillaceae</taxon>
        <taxon>Psychrobacillus</taxon>
    </lineage>
</organism>
<dbReference type="RefSeq" id="WP_142640675.1">
    <property type="nucleotide sequence ID" value="NZ_VDGI01000001.1"/>
</dbReference>
<protein>
    <submittedName>
        <fullName evidence="2">HD-GYP domain-containing protein</fullName>
    </submittedName>
</protein>
<dbReference type="InterPro" id="IPR011051">
    <property type="entry name" value="RmlC_Cupin_sf"/>
</dbReference>
<sequence>MILTIEQMKDIKMKKHLSRVITDQSVTTYIGHANNISYSLYTLLPESTSWIYYNPNDCSDFTERYTILSGELEVERNGENIVLYPGDVIDTTKNDAIFTCYTKEGVEILLEMTSSYFEMSFTEREIIQLDAKRIQEVDGYTYHHCARIRDYSIELWKRLKPKSEGLSILSLGSYFHDIGKLAVPIEILNKLGNLTDDEWKIIKMHTTIGAEMMRNHEIERLRQAAFIVEEHHERYDGKGYPFGLKGDEISLEASIVSVVDAFDAMTTNRVYRGAITIEEAIQEMKNGRGTQFNPIVIDEFIKMLEEKNNEWQKDVMRVNTSHLIKRSGENVLSNRA</sequence>
<evidence type="ECO:0000259" key="1">
    <source>
        <dbReference type="PROSITE" id="PS51832"/>
    </source>
</evidence>
<dbReference type="Proteomes" id="UP000316626">
    <property type="component" value="Unassembled WGS sequence"/>
</dbReference>